<feature type="domain" description="Reverse transcriptase zinc-binding" evidence="2">
    <location>
        <begin position="30"/>
        <end position="119"/>
    </location>
</feature>
<dbReference type="AlphaFoldDB" id="A0AAP0BJI3"/>
<dbReference type="PANTHER" id="PTHR47074:SF48">
    <property type="entry name" value="POLYNUCLEOTIDYL TRANSFERASE, RIBONUCLEASE H-LIKE SUPERFAMILY PROTEIN"/>
    <property type="match status" value="1"/>
</dbReference>
<protein>
    <recommendedName>
        <fullName evidence="2">Reverse transcriptase zinc-binding domain-containing protein</fullName>
    </recommendedName>
</protein>
<dbReference type="EMBL" id="JBBWWQ010000008">
    <property type="protein sequence ID" value="KAK8940780.1"/>
    <property type="molecule type" value="Genomic_DNA"/>
</dbReference>
<gene>
    <name evidence="3" type="ORF">KSP39_PZI009905</name>
</gene>
<dbReference type="Pfam" id="PF13966">
    <property type="entry name" value="zf-RVT"/>
    <property type="match status" value="1"/>
</dbReference>
<dbReference type="Proteomes" id="UP001418222">
    <property type="component" value="Unassembled WGS sequence"/>
</dbReference>
<sequence length="279" mass="30483">MDVALILSILLGRGSLGDRWVWDYSNSGLFSVRSVYHLIHLSDRSSASGGLLGWNFIWKADVPPRIRVFLWRLASDILPTGVGLRLRHSAGLIACSFCGSPDEDARHALFTCPSVCAAWDSTGFGDLDSWWRAGSPECWVRGAHGALSREDFAFFATLCWALWWRQNRLVWEGVVQPMLLSVIFARAATTTFLESLGMMTAPRCVGVPCWLPPGASCVKLNFDGAVRKDPNRVGLGVVARDSWGVLNDLRADLVPHFGCPAVSEALAARLAVDLAVARG</sequence>
<evidence type="ECO:0000256" key="1">
    <source>
        <dbReference type="SAM" id="SignalP"/>
    </source>
</evidence>
<dbReference type="InterPro" id="IPR052929">
    <property type="entry name" value="RNase_H-like_EbsB-rel"/>
</dbReference>
<accession>A0AAP0BJI3</accession>
<feature type="chain" id="PRO_5043038759" description="Reverse transcriptase zinc-binding domain-containing protein" evidence="1">
    <location>
        <begin position="18"/>
        <end position="279"/>
    </location>
</feature>
<evidence type="ECO:0000313" key="4">
    <source>
        <dbReference type="Proteomes" id="UP001418222"/>
    </source>
</evidence>
<reference evidence="3 4" key="1">
    <citation type="journal article" date="2022" name="Nat. Plants">
        <title>Genomes of leafy and leafless Platanthera orchids illuminate the evolution of mycoheterotrophy.</title>
        <authorList>
            <person name="Li M.H."/>
            <person name="Liu K.W."/>
            <person name="Li Z."/>
            <person name="Lu H.C."/>
            <person name="Ye Q.L."/>
            <person name="Zhang D."/>
            <person name="Wang J.Y."/>
            <person name="Li Y.F."/>
            <person name="Zhong Z.M."/>
            <person name="Liu X."/>
            <person name="Yu X."/>
            <person name="Liu D.K."/>
            <person name="Tu X.D."/>
            <person name="Liu B."/>
            <person name="Hao Y."/>
            <person name="Liao X.Y."/>
            <person name="Jiang Y.T."/>
            <person name="Sun W.H."/>
            <person name="Chen J."/>
            <person name="Chen Y.Q."/>
            <person name="Ai Y."/>
            <person name="Zhai J.W."/>
            <person name="Wu S.S."/>
            <person name="Zhou Z."/>
            <person name="Hsiao Y.Y."/>
            <person name="Wu W.L."/>
            <person name="Chen Y.Y."/>
            <person name="Lin Y.F."/>
            <person name="Hsu J.L."/>
            <person name="Li C.Y."/>
            <person name="Wang Z.W."/>
            <person name="Zhao X."/>
            <person name="Zhong W.Y."/>
            <person name="Ma X.K."/>
            <person name="Ma L."/>
            <person name="Huang J."/>
            <person name="Chen G.Z."/>
            <person name="Huang M.Z."/>
            <person name="Huang L."/>
            <person name="Peng D.H."/>
            <person name="Luo Y.B."/>
            <person name="Zou S.Q."/>
            <person name="Chen S.P."/>
            <person name="Lan S."/>
            <person name="Tsai W.C."/>
            <person name="Van de Peer Y."/>
            <person name="Liu Z.J."/>
        </authorList>
    </citation>
    <scope>NUCLEOTIDE SEQUENCE [LARGE SCALE GENOMIC DNA]</scope>
    <source>
        <strain evidence="3">Lor287</strain>
    </source>
</reference>
<evidence type="ECO:0000313" key="3">
    <source>
        <dbReference type="EMBL" id="KAK8940780.1"/>
    </source>
</evidence>
<evidence type="ECO:0000259" key="2">
    <source>
        <dbReference type="Pfam" id="PF13966"/>
    </source>
</evidence>
<keyword evidence="1" id="KW-0732">Signal</keyword>
<name>A0AAP0BJI3_9ASPA</name>
<dbReference type="InterPro" id="IPR026960">
    <property type="entry name" value="RVT-Znf"/>
</dbReference>
<proteinExistence type="predicted"/>
<keyword evidence="4" id="KW-1185">Reference proteome</keyword>
<feature type="signal peptide" evidence="1">
    <location>
        <begin position="1"/>
        <end position="17"/>
    </location>
</feature>
<organism evidence="3 4">
    <name type="scientific">Platanthera zijinensis</name>
    <dbReference type="NCBI Taxonomy" id="2320716"/>
    <lineage>
        <taxon>Eukaryota</taxon>
        <taxon>Viridiplantae</taxon>
        <taxon>Streptophyta</taxon>
        <taxon>Embryophyta</taxon>
        <taxon>Tracheophyta</taxon>
        <taxon>Spermatophyta</taxon>
        <taxon>Magnoliopsida</taxon>
        <taxon>Liliopsida</taxon>
        <taxon>Asparagales</taxon>
        <taxon>Orchidaceae</taxon>
        <taxon>Orchidoideae</taxon>
        <taxon>Orchideae</taxon>
        <taxon>Orchidinae</taxon>
        <taxon>Platanthera</taxon>
    </lineage>
</organism>
<comment type="caution">
    <text evidence="3">The sequence shown here is derived from an EMBL/GenBank/DDBJ whole genome shotgun (WGS) entry which is preliminary data.</text>
</comment>
<dbReference type="PANTHER" id="PTHR47074">
    <property type="entry name" value="BNAC02G40300D PROTEIN"/>
    <property type="match status" value="1"/>
</dbReference>